<feature type="compositionally biased region" description="Low complexity" evidence="9">
    <location>
        <begin position="404"/>
        <end position="429"/>
    </location>
</feature>
<evidence type="ECO:0000313" key="12">
    <source>
        <dbReference type="EMBL" id="TWU08047.1"/>
    </source>
</evidence>
<evidence type="ECO:0000259" key="11">
    <source>
        <dbReference type="PROSITE" id="PS50011"/>
    </source>
</evidence>
<dbReference type="PANTHER" id="PTHR43289">
    <property type="entry name" value="MITOGEN-ACTIVATED PROTEIN KINASE KINASE KINASE 20-RELATED"/>
    <property type="match status" value="1"/>
</dbReference>
<dbReference type="InterPro" id="IPR000719">
    <property type="entry name" value="Prot_kinase_dom"/>
</dbReference>
<dbReference type="PANTHER" id="PTHR43289:SF6">
    <property type="entry name" value="SERINE_THREONINE-PROTEIN KINASE NEKL-3"/>
    <property type="match status" value="1"/>
</dbReference>
<keyword evidence="13" id="KW-1185">Reference proteome</keyword>
<comment type="similarity">
    <text evidence="3">Belongs to the protein kinase superfamily. NEK Ser/Thr protein kinase family. NIMA subfamily.</text>
</comment>
<evidence type="ECO:0000256" key="4">
    <source>
        <dbReference type="ARBA" id="ARBA00022679"/>
    </source>
</evidence>
<evidence type="ECO:0000256" key="6">
    <source>
        <dbReference type="ARBA" id="ARBA00022777"/>
    </source>
</evidence>
<dbReference type="EC" id="2.7.11.1" evidence="12"/>
<dbReference type="SMART" id="SM00220">
    <property type="entry name" value="S_TKc"/>
    <property type="match status" value="1"/>
</dbReference>
<keyword evidence="7" id="KW-0067">ATP-binding</keyword>
<feature type="region of interest" description="Disordered" evidence="9">
    <location>
        <begin position="362"/>
        <end position="429"/>
    </location>
</feature>
<dbReference type="InterPro" id="IPR011009">
    <property type="entry name" value="Kinase-like_dom_sf"/>
</dbReference>
<protein>
    <submittedName>
        <fullName evidence="12">Serine/threonine-protein kinase PknD</fullName>
        <ecNumber evidence="12">2.7.11.1</ecNumber>
    </submittedName>
</protein>
<dbReference type="GO" id="GO:0005524">
    <property type="term" value="F:ATP binding"/>
    <property type="evidence" value="ECO:0007669"/>
    <property type="project" value="UniProtKB-KW"/>
</dbReference>
<feature type="domain" description="Protein kinase" evidence="11">
    <location>
        <begin position="70"/>
        <end position="358"/>
    </location>
</feature>
<sequence length="1079" mass="113965">MSIALSEFWTRLVQAGIVEVSDCKTLASKFSESHGSPPADASQLAAFLTQIRVLTGFQASHILGESAPNLRLGKFLLRGDQGTKPLSHWLPVSDVSVSLPVATILSPTHASDDETGRDGFLLRVPLDQLGDSRRQWLAAHAAIDAASLQPIRLSGDEAGNLEIFSPLPGGRCLLSLVEKSAKRIKRQQVVAIGRDLAHALAALHERSMPHGAVRLDHVWLTKSGRAILLRDPSGPALSPHQDASAAWIDCVESPGGYAAPELADPAATPTAQSDLYSLGCLLLTLISGSKPFHGNTLAEELAAQVQYTPQPLVQAVEQGEAGDPVLRVLAFALAKNPASRFASATQFADALSTADALISDKRSQATGEPAPTTAETPPPVSKAQSPASELPPEPPKKKRRRDAVVASAPSVAPPAVDSPSTVVAPPVDSHTPSVLAPSVLAPSVPAPSVPAPSVPAPSVLAPTSMPPVEPAAPLATSTAAPPIPESSVDSPAEAQPSQSAAEAARRRRRKRTNRVPVLIGLMVLPVLMLMLALFLRTRPPTKPEPYRPPSIKNVPTVASSRRDVAPPPPPKPPAQNPGGFQVVDSDQLLFVPPLPGGDQPPSSPPLALLPPGPAIILSARLSELQASDAGRELIESLAPDLQALIESAVVRTGVTDDQIERISAAFHAGTGGWPEISLAVQLRQSLPVSTLAGAWSAEPSMTGEGVTLYAGDDPKADAYYLGESDQGPSDKGSLPPDAMVRSFAVGSLDRIREVAAEQGAPILLPRTSETLWNSTSDQSHLVVLVTPNFLFADGREMLRSTVPSLVQPLKRVLIPDVAGMTLSAHAVPDQLYLEMRMLPSGGVNQGQLLGTIRNEIDSWGAWADSFVADTVPDASWRLLAARLPLMVRFVAANTRSGISDQAVVANTYLPANAAAQVSLATLLAMNTPEGVSLAAVETTTEKPLTVDEMLDRKMSISFTQESLEFAILAVVDEFRQTLPAGSTMPKARIIGSDLEKNGITQNQQIRGFEKTNMALRQVLTDIVLGANPDKTATGPQDPKQSLVWVVHPIGKPASETEILITTRDAAEGKYELPKEFVIP</sequence>
<keyword evidence="10" id="KW-1133">Transmembrane helix</keyword>
<keyword evidence="5" id="KW-0547">Nucleotide-binding</keyword>
<evidence type="ECO:0000313" key="13">
    <source>
        <dbReference type="Proteomes" id="UP000320176"/>
    </source>
</evidence>
<organism evidence="12 13">
    <name type="scientific">Stieleria varia</name>
    <dbReference type="NCBI Taxonomy" id="2528005"/>
    <lineage>
        <taxon>Bacteria</taxon>
        <taxon>Pseudomonadati</taxon>
        <taxon>Planctomycetota</taxon>
        <taxon>Planctomycetia</taxon>
        <taxon>Pirellulales</taxon>
        <taxon>Pirellulaceae</taxon>
        <taxon>Stieleria</taxon>
    </lineage>
</organism>
<keyword evidence="6 12" id="KW-0418">Kinase</keyword>
<name>A0A5C6B8F6_9BACT</name>
<keyword evidence="4 12" id="KW-0808">Transferase</keyword>
<feature type="compositionally biased region" description="Low complexity" evidence="9">
    <location>
        <begin position="471"/>
        <end position="480"/>
    </location>
</feature>
<dbReference type="Gene3D" id="1.10.510.10">
    <property type="entry name" value="Transferase(Phosphotransferase) domain 1"/>
    <property type="match status" value="1"/>
</dbReference>
<accession>A0A5C6B8F6</accession>
<evidence type="ECO:0000256" key="8">
    <source>
        <dbReference type="ARBA" id="ARBA00023212"/>
    </source>
</evidence>
<dbReference type="PROSITE" id="PS50011">
    <property type="entry name" value="PROTEIN_KINASE_DOM"/>
    <property type="match status" value="1"/>
</dbReference>
<evidence type="ECO:0000256" key="5">
    <source>
        <dbReference type="ARBA" id="ARBA00022741"/>
    </source>
</evidence>
<gene>
    <name evidence="12" type="primary">pknD_2</name>
    <name evidence="12" type="ORF">Pla52n_06250</name>
</gene>
<dbReference type="EMBL" id="SJPN01000001">
    <property type="protein sequence ID" value="TWU08047.1"/>
    <property type="molecule type" value="Genomic_DNA"/>
</dbReference>
<dbReference type="GO" id="GO:0000922">
    <property type="term" value="C:spindle pole"/>
    <property type="evidence" value="ECO:0007669"/>
    <property type="project" value="UniProtKB-SubCell"/>
</dbReference>
<feature type="transmembrane region" description="Helical" evidence="10">
    <location>
        <begin position="515"/>
        <end position="535"/>
    </location>
</feature>
<feature type="compositionally biased region" description="Low complexity" evidence="9">
    <location>
        <begin position="365"/>
        <end position="375"/>
    </location>
</feature>
<evidence type="ECO:0000256" key="10">
    <source>
        <dbReference type="SAM" id="Phobius"/>
    </source>
</evidence>
<evidence type="ECO:0000256" key="1">
    <source>
        <dbReference type="ARBA" id="ARBA00004300"/>
    </source>
</evidence>
<dbReference type="GO" id="GO:0004674">
    <property type="term" value="F:protein serine/threonine kinase activity"/>
    <property type="evidence" value="ECO:0007669"/>
    <property type="project" value="UniProtKB-EC"/>
</dbReference>
<dbReference type="AlphaFoldDB" id="A0A5C6B8F6"/>
<keyword evidence="10" id="KW-0472">Membrane</keyword>
<evidence type="ECO:0000256" key="3">
    <source>
        <dbReference type="ARBA" id="ARBA00010886"/>
    </source>
</evidence>
<dbReference type="GO" id="GO:0005813">
    <property type="term" value="C:centrosome"/>
    <property type="evidence" value="ECO:0007669"/>
    <property type="project" value="UniProtKB-SubCell"/>
</dbReference>
<dbReference type="RefSeq" id="WP_146518160.1">
    <property type="nucleotide sequence ID" value="NZ_CP151726.1"/>
</dbReference>
<evidence type="ECO:0000256" key="7">
    <source>
        <dbReference type="ARBA" id="ARBA00022840"/>
    </source>
</evidence>
<feature type="region of interest" description="Disordered" evidence="9">
    <location>
        <begin position="539"/>
        <end position="581"/>
    </location>
</feature>
<feature type="compositionally biased region" description="Pro residues" evidence="9">
    <location>
        <begin position="565"/>
        <end position="575"/>
    </location>
</feature>
<proteinExistence type="inferred from homology"/>
<feature type="compositionally biased region" description="Low complexity" evidence="9">
    <location>
        <begin position="491"/>
        <end position="502"/>
    </location>
</feature>
<dbReference type="Pfam" id="PF07714">
    <property type="entry name" value="PK_Tyr_Ser-Thr"/>
    <property type="match status" value="1"/>
</dbReference>
<reference evidence="12 13" key="1">
    <citation type="submission" date="2019-02" db="EMBL/GenBank/DDBJ databases">
        <title>Deep-cultivation of Planctomycetes and their phenomic and genomic characterization uncovers novel biology.</title>
        <authorList>
            <person name="Wiegand S."/>
            <person name="Jogler M."/>
            <person name="Boedeker C."/>
            <person name="Pinto D."/>
            <person name="Vollmers J."/>
            <person name="Rivas-Marin E."/>
            <person name="Kohn T."/>
            <person name="Peeters S.H."/>
            <person name="Heuer A."/>
            <person name="Rast P."/>
            <person name="Oberbeckmann S."/>
            <person name="Bunk B."/>
            <person name="Jeske O."/>
            <person name="Meyerdierks A."/>
            <person name="Storesund J.E."/>
            <person name="Kallscheuer N."/>
            <person name="Luecker S."/>
            <person name="Lage O.M."/>
            <person name="Pohl T."/>
            <person name="Merkel B.J."/>
            <person name="Hornburger P."/>
            <person name="Mueller R.-W."/>
            <person name="Bruemmer F."/>
            <person name="Labrenz M."/>
            <person name="Spormann A.M."/>
            <person name="Op Den Camp H."/>
            <person name="Overmann J."/>
            <person name="Amann R."/>
            <person name="Jetten M.S.M."/>
            <person name="Mascher T."/>
            <person name="Medema M.H."/>
            <person name="Devos D.P."/>
            <person name="Kaster A.-K."/>
            <person name="Ovreas L."/>
            <person name="Rohde M."/>
            <person name="Galperin M.Y."/>
            <person name="Jogler C."/>
        </authorList>
    </citation>
    <scope>NUCLEOTIDE SEQUENCE [LARGE SCALE GENOMIC DNA]</scope>
    <source>
        <strain evidence="12 13">Pla52n</strain>
    </source>
</reference>
<keyword evidence="8" id="KW-0206">Cytoskeleton</keyword>
<evidence type="ECO:0000256" key="2">
    <source>
        <dbReference type="ARBA" id="ARBA00004647"/>
    </source>
</evidence>
<comment type="subcellular location">
    <subcellularLocation>
        <location evidence="1">Cytoplasm</location>
        <location evidence="1">Cytoskeleton</location>
        <location evidence="1">Microtubule organizing center</location>
        <location evidence="1">Centrosome</location>
    </subcellularLocation>
    <subcellularLocation>
        <location evidence="2">Cytoplasm</location>
        <location evidence="2">Cytoskeleton</location>
        <location evidence="2">Spindle pole</location>
    </subcellularLocation>
</comment>
<comment type="caution">
    <text evidence="12">The sequence shown here is derived from an EMBL/GenBank/DDBJ whole genome shotgun (WGS) entry which is preliminary data.</text>
</comment>
<keyword evidence="8" id="KW-0963">Cytoplasm</keyword>
<dbReference type="Proteomes" id="UP000320176">
    <property type="component" value="Unassembled WGS sequence"/>
</dbReference>
<evidence type="ECO:0000256" key="9">
    <source>
        <dbReference type="SAM" id="MobiDB-lite"/>
    </source>
</evidence>
<dbReference type="SUPFAM" id="SSF56112">
    <property type="entry name" value="Protein kinase-like (PK-like)"/>
    <property type="match status" value="1"/>
</dbReference>
<dbReference type="InterPro" id="IPR001245">
    <property type="entry name" value="Ser-Thr/Tyr_kinase_cat_dom"/>
</dbReference>
<dbReference type="OrthoDB" id="229095at2"/>
<feature type="region of interest" description="Disordered" evidence="9">
    <location>
        <begin position="467"/>
        <end position="510"/>
    </location>
</feature>
<keyword evidence="10" id="KW-0812">Transmembrane</keyword>